<feature type="coiled-coil region" evidence="1">
    <location>
        <begin position="74"/>
        <end position="115"/>
    </location>
</feature>
<dbReference type="AlphaFoldDB" id="A0A559IE70"/>
<evidence type="ECO:0000313" key="2">
    <source>
        <dbReference type="EMBL" id="TVX85959.1"/>
    </source>
</evidence>
<accession>A0A559IE70</accession>
<sequence length="141" mass="15997">MGKSFTKEQDVIILSVGKEAQEEGTSLHIAFIKIADELDRKVSSVYGRYKRLTTSLKNGNTSALTDSEKVVLKLKALSREKERNAEKFDLYKEKFEALQKEHDILKRKHRKLQLEHQTLIDTVNKAIGEEVILGGTNIEVG</sequence>
<name>A0A559IE70_9BACL</name>
<evidence type="ECO:0000256" key="1">
    <source>
        <dbReference type="SAM" id="Coils"/>
    </source>
</evidence>
<proteinExistence type="predicted"/>
<comment type="caution">
    <text evidence="2">The sequence shown here is derived from an EMBL/GenBank/DDBJ whole genome shotgun (WGS) entry which is preliminary data.</text>
</comment>
<dbReference type="OrthoDB" id="9832940at2"/>
<organism evidence="2 3">
    <name type="scientific">Paenibacillus agilis</name>
    <dbReference type="NCBI Taxonomy" id="3020863"/>
    <lineage>
        <taxon>Bacteria</taxon>
        <taxon>Bacillati</taxon>
        <taxon>Bacillota</taxon>
        <taxon>Bacilli</taxon>
        <taxon>Bacillales</taxon>
        <taxon>Paenibacillaceae</taxon>
        <taxon>Paenibacillus</taxon>
    </lineage>
</organism>
<dbReference type="RefSeq" id="WP_144994659.1">
    <property type="nucleotide sequence ID" value="NZ_VNJK01000006.1"/>
</dbReference>
<dbReference type="EMBL" id="VNJK01000006">
    <property type="protein sequence ID" value="TVX85959.1"/>
    <property type="molecule type" value="Genomic_DNA"/>
</dbReference>
<reference evidence="2 3" key="1">
    <citation type="submission" date="2019-07" db="EMBL/GenBank/DDBJ databases">
        <authorList>
            <person name="Kim J."/>
        </authorList>
    </citation>
    <scope>NUCLEOTIDE SEQUENCE [LARGE SCALE GENOMIC DNA]</scope>
    <source>
        <strain evidence="2 3">N4</strain>
    </source>
</reference>
<evidence type="ECO:0000313" key="3">
    <source>
        <dbReference type="Proteomes" id="UP000318102"/>
    </source>
</evidence>
<gene>
    <name evidence="2" type="ORF">FPZ44_23690</name>
</gene>
<protein>
    <submittedName>
        <fullName evidence="2">Uncharacterized protein</fullName>
    </submittedName>
</protein>
<keyword evidence="3" id="KW-1185">Reference proteome</keyword>
<keyword evidence="1" id="KW-0175">Coiled coil</keyword>
<dbReference type="Proteomes" id="UP000318102">
    <property type="component" value="Unassembled WGS sequence"/>
</dbReference>